<dbReference type="Gene3D" id="3.60.40.10">
    <property type="entry name" value="PPM-type phosphatase domain"/>
    <property type="match status" value="1"/>
</dbReference>
<sequence length="431" mass="47291">MDEAERIERLKSENEQLRIALEELKILNEIATAISSTLSLEQVMELMIKKCIKHLKAKQCAIMLLDPEDKDRPFHTMIRKADSSSATLPYRLDTQLMGWMLKNRKPLLINDFSEFNQIRLAPKDSGGIKSVLSAPLLLKGHMIGSLNIFNKQSPGGFTEADTRLLAIIATESAQVIENARLYEEERALLCMQDEMKMARKIQADLLPKSPPAVIGYDIAGISIPATLVGGDYFDFIRIDEHRLGLCLGDVSGKGMPAALLMANVQATLRSQAISCAGPCECLARSNDLLLASTDLERYATLFYGVLDTREHTIHYCNAGHNPPFVFRKSGEPERLKIGGTVVGCFGATDYSDARVAIRPGDVLVMYSDGVTEARDGRGEEFGESGIADVIVSSIDDPAESLLLKLIDMVKAHVGQAPPGDDITVVVVKRCK</sequence>
<dbReference type="Pfam" id="PF07228">
    <property type="entry name" value="SpoIIE"/>
    <property type="match status" value="1"/>
</dbReference>
<dbReference type="SMART" id="SM00331">
    <property type="entry name" value="PP2C_SIG"/>
    <property type="match status" value="1"/>
</dbReference>
<dbReference type="PROSITE" id="PS51746">
    <property type="entry name" value="PPM_2"/>
    <property type="match status" value="1"/>
</dbReference>
<dbReference type="EC" id="3.1.3.16" evidence="3"/>
<dbReference type="PANTHER" id="PTHR43156:SF2">
    <property type="entry name" value="STAGE II SPORULATION PROTEIN E"/>
    <property type="match status" value="1"/>
</dbReference>
<dbReference type="Gene3D" id="3.30.450.40">
    <property type="match status" value="1"/>
</dbReference>
<comment type="caution">
    <text evidence="3">The sequence shown here is derived from an EMBL/GenBank/DDBJ whole genome shotgun (WGS) entry which is preliminary data.</text>
</comment>
<evidence type="ECO:0000259" key="2">
    <source>
        <dbReference type="PROSITE" id="PS51746"/>
    </source>
</evidence>
<organism evidence="3 4">
    <name type="scientific">Eiseniibacteriota bacterium</name>
    <dbReference type="NCBI Taxonomy" id="2212470"/>
    <lineage>
        <taxon>Bacteria</taxon>
        <taxon>Candidatus Eiseniibacteriota</taxon>
    </lineage>
</organism>
<dbReference type="SUPFAM" id="SSF81606">
    <property type="entry name" value="PP2C-like"/>
    <property type="match status" value="1"/>
</dbReference>
<feature type="domain" description="PPM-type phosphatase" evidence="2">
    <location>
        <begin position="215"/>
        <end position="429"/>
    </location>
</feature>
<name>A0ABV6YPV8_UNCEI</name>
<dbReference type="Proteomes" id="UP001594288">
    <property type="component" value="Unassembled WGS sequence"/>
</dbReference>
<dbReference type="InterPro" id="IPR029016">
    <property type="entry name" value="GAF-like_dom_sf"/>
</dbReference>
<dbReference type="SMART" id="SM00065">
    <property type="entry name" value="GAF"/>
    <property type="match status" value="1"/>
</dbReference>
<dbReference type="GO" id="GO:0004722">
    <property type="term" value="F:protein serine/threonine phosphatase activity"/>
    <property type="evidence" value="ECO:0007669"/>
    <property type="project" value="UniProtKB-EC"/>
</dbReference>
<proteinExistence type="predicted"/>
<dbReference type="InterPro" id="IPR003018">
    <property type="entry name" value="GAF"/>
</dbReference>
<gene>
    <name evidence="3" type="ORF">ACFL2Z_04050</name>
</gene>
<dbReference type="InterPro" id="IPR052016">
    <property type="entry name" value="Bact_Sigma-Reg"/>
</dbReference>
<keyword evidence="4" id="KW-1185">Reference proteome</keyword>
<dbReference type="InterPro" id="IPR036457">
    <property type="entry name" value="PPM-type-like_dom_sf"/>
</dbReference>
<evidence type="ECO:0000313" key="3">
    <source>
        <dbReference type="EMBL" id="MFC1800068.1"/>
    </source>
</evidence>
<dbReference type="SUPFAM" id="SSF55781">
    <property type="entry name" value="GAF domain-like"/>
    <property type="match status" value="1"/>
</dbReference>
<accession>A0ABV6YPV8</accession>
<evidence type="ECO:0000256" key="1">
    <source>
        <dbReference type="ARBA" id="ARBA00022801"/>
    </source>
</evidence>
<keyword evidence="1 3" id="KW-0378">Hydrolase</keyword>
<evidence type="ECO:0000313" key="4">
    <source>
        <dbReference type="Proteomes" id="UP001594288"/>
    </source>
</evidence>
<dbReference type="PANTHER" id="PTHR43156">
    <property type="entry name" value="STAGE II SPORULATION PROTEIN E-RELATED"/>
    <property type="match status" value="1"/>
</dbReference>
<dbReference type="Pfam" id="PF13185">
    <property type="entry name" value="GAF_2"/>
    <property type="match status" value="1"/>
</dbReference>
<reference evidence="3 4" key="1">
    <citation type="submission" date="2024-09" db="EMBL/GenBank/DDBJ databases">
        <authorList>
            <person name="D'Angelo T."/>
        </authorList>
    </citation>
    <scope>NUCLEOTIDE SEQUENCE [LARGE SCALE GENOMIC DNA]</scope>
    <source>
        <strain evidence="3">SAG AM-311-F02</strain>
    </source>
</reference>
<dbReference type="InterPro" id="IPR001932">
    <property type="entry name" value="PPM-type_phosphatase-like_dom"/>
</dbReference>
<protein>
    <submittedName>
        <fullName evidence="3">GAF domain-containing SpoIIE family protein phosphatase</fullName>
        <ecNumber evidence="3">3.1.3.16</ecNumber>
    </submittedName>
</protein>
<dbReference type="EMBL" id="JBHPEI010000062">
    <property type="protein sequence ID" value="MFC1800068.1"/>
    <property type="molecule type" value="Genomic_DNA"/>
</dbReference>